<evidence type="ECO:0000256" key="5">
    <source>
        <dbReference type="SAM" id="MobiDB-lite"/>
    </source>
</evidence>
<dbReference type="RefSeq" id="WP_229821058.1">
    <property type="nucleotide sequence ID" value="NZ_BMQK01000006.1"/>
</dbReference>
<dbReference type="Gene3D" id="3.40.50.300">
    <property type="entry name" value="P-loop containing nucleotide triphosphate hydrolases"/>
    <property type="match status" value="2"/>
</dbReference>
<organism evidence="7 8">
    <name type="scientific">Streptomyces ruber</name>
    <dbReference type="NCBI Taxonomy" id="83378"/>
    <lineage>
        <taxon>Bacteria</taxon>
        <taxon>Bacillati</taxon>
        <taxon>Actinomycetota</taxon>
        <taxon>Actinomycetes</taxon>
        <taxon>Kitasatosporales</taxon>
        <taxon>Streptomycetaceae</taxon>
        <taxon>Streptomyces</taxon>
    </lineage>
</organism>
<dbReference type="InterPro" id="IPR050319">
    <property type="entry name" value="ABC_transp_ATP-bind"/>
</dbReference>
<evidence type="ECO:0000313" key="7">
    <source>
        <dbReference type="EMBL" id="GGQ59588.1"/>
    </source>
</evidence>
<evidence type="ECO:0000259" key="6">
    <source>
        <dbReference type="PROSITE" id="PS50893"/>
    </source>
</evidence>
<evidence type="ECO:0000256" key="4">
    <source>
        <dbReference type="ARBA" id="ARBA00022840"/>
    </source>
</evidence>
<evidence type="ECO:0000256" key="1">
    <source>
        <dbReference type="ARBA" id="ARBA00005417"/>
    </source>
</evidence>
<dbReference type="CDD" id="cd03257">
    <property type="entry name" value="ABC_NikE_OppD_transporters"/>
    <property type="match status" value="1"/>
</dbReference>
<dbReference type="PANTHER" id="PTHR43776">
    <property type="entry name" value="TRANSPORT ATP-BINDING PROTEIN"/>
    <property type="match status" value="1"/>
</dbReference>
<dbReference type="GO" id="GO:0055085">
    <property type="term" value="P:transmembrane transport"/>
    <property type="evidence" value="ECO:0007669"/>
    <property type="project" value="UniProtKB-ARBA"/>
</dbReference>
<keyword evidence="2" id="KW-0813">Transport</keyword>
<reference evidence="7" key="2">
    <citation type="submission" date="2020-09" db="EMBL/GenBank/DDBJ databases">
        <authorList>
            <person name="Sun Q."/>
            <person name="Ohkuma M."/>
        </authorList>
    </citation>
    <scope>NUCLEOTIDE SEQUENCE</scope>
    <source>
        <strain evidence="7">JCM 3131</strain>
    </source>
</reference>
<keyword evidence="4" id="KW-0067">ATP-binding</keyword>
<keyword evidence="3" id="KW-0547">Nucleotide-binding</keyword>
<comment type="caution">
    <text evidence="7">The sequence shown here is derived from an EMBL/GenBank/DDBJ whole genome shotgun (WGS) entry which is preliminary data.</text>
</comment>
<dbReference type="PROSITE" id="PS00211">
    <property type="entry name" value="ABC_TRANSPORTER_1"/>
    <property type="match status" value="2"/>
</dbReference>
<dbReference type="PROSITE" id="PS50893">
    <property type="entry name" value="ABC_TRANSPORTER_2"/>
    <property type="match status" value="2"/>
</dbReference>
<dbReference type="AlphaFoldDB" id="A0A918ER67"/>
<accession>A0A918ER67</accession>
<dbReference type="SMART" id="SM00382">
    <property type="entry name" value="AAA"/>
    <property type="match status" value="2"/>
</dbReference>
<feature type="compositionally biased region" description="Low complexity" evidence="5">
    <location>
        <begin position="243"/>
        <end position="268"/>
    </location>
</feature>
<evidence type="ECO:0000256" key="2">
    <source>
        <dbReference type="ARBA" id="ARBA00022448"/>
    </source>
</evidence>
<dbReference type="GO" id="GO:0016887">
    <property type="term" value="F:ATP hydrolysis activity"/>
    <property type="evidence" value="ECO:0007669"/>
    <property type="project" value="InterPro"/>
</dbReference>
<dbReference type="InterPro" id="IPR003593">
    <property type="entry name" value="AAA+_ATPase"/>
</dbReference>
<dbReference type="Proteomes" id="UP000620156">
    <property type="component" value="Unassembled WGS sequence"/>
</dbReference>
<dbReference type="EMBL" id="BMQK01000006">
    <property type="protein sequence ID" value="GGQ59588.1"/>
    <property type="molecule type" value="Genomic_DNA"/>
</dbReference>
<evidence type="ECO:0000256" key="3">
    <source>
        <dbReference type="ARBA" id="ARBA00022741"/>
    </source>
</evidence>
<comment type="similarity">
    <text evidence="1">Belongs to the ABC transporter superfamily.</text>
</comment>
<feature type="domain" description="ABC transporter" evidence="6">
    <location>
        <begin position="21"/>
        <end position="260"/>
    </location>
</feature>
<dbReference type="InterPro" id="IPR027417">
    <property type="entry name" value="P-loop_NTPase"/>
</dbReference>
<evidence type="ECO:0000313" key="8">
    <source>
        <dbReference type="Proteomes" id="UP000620156"/>
    </source>
</evidence>
<feature type="region of interest" description="Disordered" evidence="5">
    <location>
        <begin position="284"/>
        <end position="310"/>
    </location>
</feature>
<dbReference type="PANTHER" id="PTHR43776:SF7">
    <property type="entry name" value="D,D-DIPEPTIDE TRANSPORT ATP-BINDING PROTEIN DDPF-RELATED"/>
    <property type="match status" value="1"/>
</dbReference>
<name>A0A918ER67_9ACTN</name>
<dbReference type="InterPro" id="IPR017871">
    <property type="entry name" value="ABC_transporter-like_CS"/>
</dbReference>
<feature type="domain" description="ABC transporter" evidence="6">
    <location>
        <begin position="318"/>
        <end position="557"/>
    </location>
</feature>
<proteinExistence type="inferred from homology"/>
<dbReference type="SUPFAM" id="SSF52540">
    <property type="entry name" value="P-loop containing nucleoside triphosphate hydrolases"/>
    <property type="match status" value="2"/>
</dbReference>
<sequence>MSHRPGRDRDWTTGLPDAPAARVTGLTVTSAAGRHLVREAGLTLRPGRLVALTGPSGSGKTTLLRALTGLLPPGTARTAGHVEVLGHDVLALPQRELRALRRDRLAHVGQDPASGLNPWMRVDSLVRELAADRSTDPVALLDEVRLPDGARLSGRRPGALSGGQQRRVALARALARRPDVLLLDEPTAGLHPGLRDEIGDLLQHLAREHRLAIAFSCHDAGLVGRIADDVVRLGAAVPHRPVTAAGRPPAPPGAGATGATGADGMAGTAAAADTTDTFDTAGASGAAGTAGTASKTSTASTTGTSDTANTTGVPLLAVRDVSVTFGRGAAPVLRDVGLAVAPGTAVGVVGASGCGKTTLARVVVGLQAVTAGSIALDGVPLRPGPRGRAREQRRRVQLVTQNPLGALNPSRTVGDTVGRPLRLHRRRPARQVPARVTELLEQVGLDPEYAGRYPHELSGGQRQRVAVARALAAEPDVLICDEITSALDGGTAEAIMDLLGGLRARHGPALVLISHDLPLVADRTDTVTVLDAGRVVESGRTADVFTAPAHPATAALLSRAVTGR</sequence>
<feature type="region of interest" description="Disordered" evidence="5">
    <location>
        <begin position="241"/>
        <end position="268"/>
    </location>
</feature>
<reference evidence="7" key="1">
    <citation type="journal article" date="2014" name="Int. J. Syst. Evol. Microbiol.">
        <title>Complete genome sequence of Corynebacterium casei LMG S-19264T (=DSM 44701T), isolated from a smear-ripened cheese.</title>
        <authorList>
            <consortium name="US DOE Joint Genome Institute (JGI-PGF)"/>
            <person name="Walter F."/>
            <person name="Albersmeier A."/>
            <person name="Kalinowski J."/>
            <person name="Ruckert C."/>
        </authorList>
    </citation>
    <scope>NUCLEOTIDE SEQUENCE</scope>
    <source>
        <strain evidence="7">JCM 3131</strain>
    </source>
</reference>
<dbReference type="GO" id="GO:0005524">
    <property type="term" value="F:ATP binding"/>
    <property type="evidence" value="ECO:0007669"/>
    <property type="project" value="UniProtKB-KW"/>
</dbReference>
<keyword evidence="8" id="KW-1185">Reference proteome</keyword>
<dbReference type="Pfam" id="PF00005">
    <property type="entry name" value="ABC_tran"/>
    <property type="match status" value="2"/>
</dbReference>
<dbReference type="InterPro" id="IPR003439">
    <property type="entry name" value="ABC_transporter-like_ATP-bd"/>
</dbReference>
<protein>
    <recommendedName>
        <fullName evidence="6">ABC transporter domain-containing protein</fullName>
    </recommendedName>
</protein>
<gene>
    <name evidence="7" type="ORF">GCM10010145_31940</name>
</gene>